<feature type="transmembrane region" description="Helical" evidence="2">
    <location>
        <begin position="43"/>
        <end position="63"/>
    </location>
</feature>
<feature type="compositionally biased region" description="Basic and acidic residues" evidence="1">
    <location>
        <begin position="25"/>
        <end position="34"/>
    </location>
</feature>
<evidence type="ECO:0000313" key="3">
    <source>
        <dbReference type="EMBL" id="MCV7224801.1"/>
    </source>
</evidence>
<evidence type="ECO:0000313" key="4">
    <source>
        <dbReference type="Proteomes" id="UP001526201"/>
    </source>
</evidence>
<keyword evidence="2" id="KW-1133">Transmembrane helix</keyword>
<reference evidence="3 4" key="1">
    <citation type="journal article" date="2022" name="BMC Genomics">
        <title>Comparative genome analysis of mycobacteria focusing on tRNA and non-coding RNA.</title>
        <authorList>
            <person name="Behra P.R.K."/>
            <person name="Pettersson B.M.F."/>
            <person name="Ramesh M."/>
            <person name="Das S."/>
            <person name="Dasgupta S."/>
            <person name="Kirsebom L.A."/>
        </authorList>
    </citation>
    <scope>NUCLEOTIDE SEQUENCE [LARGE SCALE GENOMIC DNA]</scope>
    <source>
        <strain evidence="3 4">DSM 44078</strain>
    </source>
</reference>
<name>A0ABT3C5R4_9MYCO</name>
<accession>A0ABT3C5R4</accession>
<dbReference type="Proteomes" id="UP001526201">
    <property type="component" value="Unassembled WGS sequence"/>
</dbReference>
<evidence type="ECO:0000256" key="1">
    <source>
        <dbReference type="SAM" id="MobiDB-lite"/>
    </source>
</evidence>
<keyword evidence="4" id="KW-1185">Reference proteome</keyword>
<dbReference type="EMBL" id="JACKTY010000012">
    <property type="protein sequence ID" value="MCV7224801.1"/>
    <property type="molecule type" value="Genomic_DNA"/>
</dbReference>
<proteinExistence type="predicted"/>
<comment type="caution">
    <text evidence="3">The sequence shown here is derived from an EMBL/GenBank/DDBJ whole genome shotgun (WGS) entry which is preliminary data.</text>
</comment>
<keyword evidence="2" id="KW-0812">Transmembrane</keyword>
<evidence type="ECO:0000256" key="2">
    <source>
        <dbReference type="SAM" id="Phobius"/>
    </source>
</evidence>
<gene>
    <name evidence="3" type="ORF">H7J73_01935</name>
</gene>
<organism evidence="3 4">
    <name type="scientific">Mycolicibacterium komossense</name>
    <dbReference type="NCBI Taxonomy" id="1779"/>
    <lineage>
        <taxon>Bacteria</taxon>
        <taxon>Bacillati</taxon>
        <taxon>Actinomycetota</taxon>
        <taxon>Actinomycetes</taxon>
        <taxon>Mycobacteriales</taxon>
        <taxon>Mycobacteriaceae</taxon>
        <taxon>Mycolicibacterium</taxon>
    </lineage>
</organism>
<feature type="region of interest" description="Disordered" evidence="1">
    <location>
        <begin position="1"/>
        <end position="34"/>
    </location>
</feature>
<dbReference type="RefSeq" id="WP_264065555.1">
    <property type="nucleotide sequence ID" value="NZ_JACKTY010000012.1"/>
</dbReference>
<protein>
    <submittedName>
        <fullName evidence="3">Uncharacterized protein</fullName>
    </submittedName>
</protein>
<keyword evidence="2" id="KW-0472">Membrane</keyword>
<sequence>MTTTGLAAEQAAPARVGNPGAIDKSPIDPRFKNRGREKIRRRARFWSGWALCTGVPILSIVIWQQEGHQDRFLERSGQIRGDQRLLRAVAQGLRGVDPRPWGRVGENAALTQDGAKVNWENSSHRTFCKVGEPQFLKVRQDMVNAAYKIGGLKADTDTGIGYTTILDPTTTG</sequence>